<dbReference type="Gramene" id="TVU15638">
    <property type="protein sequence ID" value="TVU15638"/>
    <property type="gene ID" value="EJB05_39170"/>
</dbReference>
<dbReference type="Proteomes" id="UP000324897">
    <property type="component" value="Unassembled WGS sequence"/>
</dbReference>
<feature type="region of interest" description="Disordered" evidence="1">
    <location>
        <begin position="213"/>
        <end position="301"/>
    </location>
</feature>
<dbReference type="AlphaFoldDB" id="A0A5J9TXT2"/>
<name>A0A5J9TXT2_9POAL</name>
<feature type="compositionally biased region" description="Basic and acidic residues" evidence="1">
    <location>
        <begin position="250"/>
        <end position="261"/>
    </location>
</feature>
<sequence>MDGGPEGLMPGVLTRAFPPDTTGAHGNEGAKAGFEEHGFSVATSSPQEGGRSLPMTPQFGQKTGAGSSLAERMQARAGFRVPKLNMPFSTAAGADTAVSGAPSPYLTIPPGLSPATLLESPVFLSNAMGQASPTTGKLFMVGGTNDSLPNRYEGPPQGDGPGAFSFKPLDLRSSHYAAEEKKESSRNNQHPSLLSTQVSIKTESKVQTVQEANLPGQQQLNEGQATLKSSSHGSNKLSRLAPDAAAVTEHVSDEVDGDRVTHGSLSQGSAGAEGDELESKRSTTRRAQAGAPPAPPVGAGRADEAGWRLRVRPAAEGPAGADGQLPVLRPRRGAAEPADAGGARRRGGLKLPMLSPALHHPLLRHRQAMEAAGLVAAPKAAAEVKREAAGAPGGGGGGNGAGAAAAVYQQLMQRSRLPLGHQM</sequence>
<protein>
    <submittedName>
        <fullName evidence="2">Uncharacterized protein</fullName>
    </submittedName>
</protein>
<proteinExistence type="predicted"/>
<comment type="caution">
    <text evidence="2">The sequence shown here is derived from an EMBL/GenBank/DDBJ whole genome shotgun (WGS) entry which is preliminary data.</text>
</comment>
<feature type="region of interest" description="Disordered" evidence="1">
    <location>
        <begin position="1"/>
        <end position="70"/>
    </location>
</feature>
<evidence type="ECO:0000313" key="3">
    <source>
        <dbReference type="Proteomes" id="UP000324897"/>
    </source>
</evidence>
<feature type="region of interest" description="Disordered" evidence="1">
    <location>
        <begin position="137"/>
        <end position="168"/>
    </location>
</feature>
<reference evidence="2 3" key="1">
    <citation type="journal article" date="2019" name="Sci. Rep.">
        <title>A high-quality genome of Eragrostis curvula grass provides insights into Poaceae evolution and supports new strategies to enhance forage quality.</title>
        <authorList>
            <person name="Carballo J."/>
            <person name="Santos B.A.C.M."/>
            <person name="Zappacosta D."/>
            <person name="Garbus I."/>
            <person name="Selva J.P."/>
            <person name="Gallo C.A."/>
            <person name="Diaz A."/>
            <person name="Albertini E."/>
            <person name="Caccamo M."/>
            <person name="Echenique V."/>
        </authorList>
    </citation>
    <scope>NUCLEOTIDE SEQUENCE [LARGE SCALE GENOMIC DNA]</scope>
    <source>
        <strain evidence="3">cv. Victoria</strain>
        <tissue evidence="2">Leaf</tissue>
    </source>
</reference>
<evidence type="ECO:0000313" key="2">
    <source>
        <dbReference type="EMBL" id="TVU15638.1"/>
    </source>
</evidence>
<accession>A0A5J9TXT2</accession>
<keyword evidence="3" id="KW-1185">Reference proteome</keyword>
<evidence type="ECO:0000256" key="1">
    <source>
        <dbReference type="SAM" id="MobiDB-lite"/>
    </source>
</evidence>
<dbReference type="OrthoDB" id="1923003at2759"/>
<gene>
    <name evidence="2" type="ORF">EJB05_39170</name>
</gene>
<dbReference type="EMBL" id="RWGY01000031">
    <property type="protein sequence ID" value="TVU15638.1"/>
    <property type="molecule type" value="Genomic_DNA"/>
</dbReference>
<organism evidence="2 3">
    <name type="scientific">Eragrostis curvula</name>
    <name type="common">weeping love grass</name>
    <dbReference type="NCBI Taxonomy" id="38414"/>
    <lineage>
        <taxon>Eukaryota</taxon>
        <taxon>Viridiplantae</taxon>
        <taxon>Streptophyta</taxon>
        <taxon>Embryophyta</taxon>
        <taxon>Tracheophyta</taxon>
        <taxon>Spermatophyta</taxon>
        <taxon>Magnoliopsida</taxon>
        <taxon>Liliopsida</taxon>
        <taxon>Poales</taxon>
        <taxon>Poaceae</taxon>
        <taxon>PACMAD clade</taxon>
        <taxon>Chloridoideae</taxon>
        <taxon>Eragrostideae</taxon>
        <taxon>Eragrostidinae</taxon>
        <taxon>Eragrostis</taxon>
    </lineage>
</organism>
<feature type="compositionally biased region" description="Polar residues" evidence="1">
    <location>
        <begin position="213"/>
        <end position="237"/>
    </location>
</feature>